<evidence type="ECO:0000256" key="2">
    <source>
        <dbReference type="SAM" id="SignalP"/>
    </source>
</evidence>
<feature type="region of interest" description="Disordered" evidence="1">
    <location>
        <begin position="72"/>
        <end position="93"/>
    </location>
</feature>
<evidence type="ECO:0000256" key="1">
    <source>
        <dbReference type="SAM" id="MobiDB-lite"/>
    </source>
</evidence>
<feature type="signal peptide" evidence="2">
    <location>
        <begin position="1"/>
        <end position="17"/>
    </location>
</feature>
<proteinExistence type="predicted"/>
<accession>A0A6G1H9D1</accession>
<keyword evidence="4" id="KW-1185">Reference proteome</keyword>
<keyword evidence="2" id="KW-0732">Signal</keyword>
<evidence type="ECO:0008006" key="5">
    <source>
        <dbReference type="Google" id="ProtNLM"/>
    </source>
</evidence>
<dbReference type="Proteomes" id="UP000800041">
    <property type="component" value="Unassembled WGS sequence"/>
</dbReference>
<gene>
    <name evidence="3" type="ORF">K402DRAFT_258778</name>
</gene>
<name>A0A6G1H9D1_9PEZI</name>
<sequence length="119" mass="12404">MSLMGVCLAVGFAEGDAACVAAASCCVLLHRARPVTGTDWVLHSYPTPEQDWQAFARHEAQEGPQIIVAGLSRVRPRSEGGRGSGSGYGGWDGSDRGAAPKCYLLSTVSVCFPNPPSAP</sequence>
<organism evidence="3 4">
    <name type="scientific">Aulographum hederae CBS 113979</name>
    <dbReference type="NCBI Taxonomy" id="1176131"/>
    <lineage>
        <taxon>Eukaryota</taxon>
        <taxon>Fungi</taxon>
        <taxon>Dikarya</taxon>
        <taxon>Ascomycota</taxon>
        <taxon>Pezizomycotina</taxon>
        <taxon>Dothideomycetes</taxon>
        <taxon>Pleosporomycetidae</taxon>
        <taxon>Aulographales</taxon>
        <taxon>Aulographaceae</taxon>
    </lineage>
</organism>
<evidence type="ECO:0000313" key="3">
    <source>
        <dbReference type="EMBL" id="KAF1989619.1"/>
    </source>
</evidence>
<feature type="compositionally biased region" description="Gly residues" evidence="1">
    <location>
        <begin position="81"/>
        <end position="92"/>
    </location>
</feature>
<reference evidence="3" key="1">
    <citation type="journal article" date="2020" name="Stud. Mycol.">
        <title>101 Dothideomycetes genomes: a test case for predicting lifestyles and emergence of pathogens.</title>
        <authorList>
            <person name="Haridas S."/>
            <person name="Albert R."/>
            <person name="Binder M."/>
            <person name="Bloem J."/>
            <person name="Labutti K."/>
            <person name="Salamov A."/>
            <person name="Andreopoulos B."/>
            <person name="Baker S."/>
            <person name="Barry K."/>
            <person name="Bills G."/>
            <person name="Bluhm B."/>
            <person name="Cannon C."/>
            <person name="Castanera R."/>
            <person name="Culley D."/>
            <person name="Daum C."/>
            <person name="Ezra D."/>
            <person name="Gonzalez J."/>
            <person name="Henrissat B."/>
            <person name="Kuo A."/>
            <person name="Liang C."/>
            <person name="Lipzen A."/>
            <person name="Lutzoni F."/>
            <person name="Magnuson J."/>
            <person name="Mondo S."/>
            <person name="Nolan M."/>
            <person name="Ohm R."/>
            <person name="Pangilinan J."/>
            <person name="Park H.-J."/>
            <person name="Ramirez L."/>
            <person name="Alfaro M."/>
            <person name="Sun H."/>
            <person name="Tritt A."/>
            <person name="Yoshinaga Y."/>
            <person name="Zwiers L.-H."/>
            <person name="Turgeon B."/>
            <person name="Goodwin S."/>
            <person name="Spatafora J."/>
            <person name="Crous P."/>
            <person name="Grigoriev I."/>
        </authorList>
    </citation>
    <scope>NUCLEOTIDE SEQUENCE</scope>
    <source>
        <strain evidence="3">CBS 113979</strain>
    </source>
</reference>
<protein>
    <recommendedName>
        <fullName evidence="5">Secreted protein</fullName>
    </recommendedName>
</protein>
<evidence type="ECO:0000313" key="4">
    <source>
        <dbReference type="Proteomes" id="UP000800041"/>
    </source>
</evidence>
<dbReference type="EMBL" id="ML977144">
    <property type="protein sequence ID" value="KAF1989619.1"/>
    <property type="molecule type" value="Genomic_DNA"/>
</dbReference>
<dbReference type="AlphaFoldDB" id="A0A6G1H9D1"/>
<feature type="chain" id="PRO_5026034825" description="Secreted protein" evidence="2">
    <location>
        <begin position="18"/>
        <end position="119"/>
    </location>
</feature>